<evidence type="ECO:0000256" key="2">
    <source>
        <dbReference type="ARBA" id="ARBA00022475"/>
    </source>
</evidence>
<reference evidence="7 8" key="1">
    <citation type="journal article" date="2011" name="J. Bacteriol.">
        <title>Genome sequence of Chthoniobacter flavus Ellin428, an aerobic heterotrophic soil bacterium.</title>
        <authorList>
            <person name="Kant R."/>
            <person name="van Passel M.W."/>
            <person name="Palva A."/>
            <person name="Lucas S."/>
            <person name="Lapidus A."/>
            <person name="Glavina Del Rio T."/>
            <person name="Dalin E."/>
            <person name="Tice H."/>
            <person name="Bruce D."/>
            <person name="Goodwin L."/>
            <person name="Pitluck S."/>
            <person name="Larimer F.W."/>
            <person name="Land M.L."/>
            <person name="Hauser L."/>
            <person name="Sangwan P."/>
            <person name="de Vos W.M."/>
            <person name="Janssen P.H."/>
            <person name="Smidt H."/>
        </authorList>
    </citation>
    <scope>NUCLEOTIDE SEQUENCE [LARGE SCALE GENOMIC DNA]</scope>
    <source>
        <strain evidence="7 8">Ellin428</strain>
    </source>
</reference>
<dbReference type="EMBL" id="ABVL01000022">
    <property type="protein sequence ID" value="EDY17250.1"/>
    <property type="molecule type" value="Genomic_DNA"/>
</dbReference>
<proteinExistence type="predicted"/>
<dbReference type="STRING" id="497964.CfE428DRAFT_5268"/>
<dbReference type="eggNOG" id="COG1560">
    <property type="taxonomic scope" value="Bacteria"/>
</dbReference>
<dbReference type="Proteomes" id="UP000005824">
    <property type="component" value="Unassembled WGS sequence"/>
</dbReference>
<dbReference type="AlphaFoldDB" id="B4D8M8"/>
<dbReference type="InterPro" id="IPR004960">
    <property type="entry name" value="LipA_acyltrans"/>
</dbReference>
<evidence type="ECO:0000256" key="4">
    <source>
        <dbReference type="ARBA" id="ARBA00022679"/>
    </source>
</evidence>
<dbReference type="GO" id="GO:0009247">
    <property type="term" value="P:glycolipid biosynthetic process"/>
    <property type="evidence" value="ECO:0007669"/>
    <property type="project" value="UniProtKB-ARBA"/>
</dbReference>
<dbReference type="GO" id="GO:0005886">
    <property type="term" value="C:plasma membrane"/>
    <property type="evidence" value="ECO:0007669"/>
    <property type="project" value="UniProtKB-SubCell"/>
</dbReference>
<comment type="caution">
    <text evidence="7">The sequence shown here is derived from an EMBL/GenBank/DDBJ whole genome shotgun (WGS) entry which is preliminary data.</text>
</comment>
<keyword evidence="4 7" id="KW-0808">Transferase</keyword>
<keyword evidence="2" id="KW-1003">Cell membrane</keyword>
<dbReference type="Pfam" id="PF03279">
    <property type="entry name" value="Lip_A_acyltrans"/>
    <property type="match status" value="1"/>
</dbReference>
<evidence type="ECO:0000313" key="8">
    <source>
        <dbReference type="Proteomes" id="UP000005824"/>
    </source>
</evidence>
<keyword evidence="3" id="KW-0997">Cell inner membrane</keyword>
<dbReference type="InParanoid" id="B4D8M8"/>
<keyword evidence="5" id="KW-0472">Membrane</keyword>
<gene>
    <name evidence="7" type="ORF">CfE428DRAFT_5268</name>
</gene>
<dbReference type="PANTHER" id="PTHR30606">
    <property type="entry name" value="LIPID A BIOSYNTHESIS LAUROYL ACYLTRANSFERASE"/>
    <property type="match status" value="1"/>
</dbReference>
<dbReference type="RefSeq" id="WP_006982589.1">
    <property type="nucleotide sequence ID" value="NZ_ABVL01000022.1"/>
</dbReference>
<evidence type="ECO:0000256" key="1">
    <source>
        <dbReference type="ARBA" id="ARBA00004533"/>
    </source>
</evidence>
<evidence type="ECO:0000256" key="6">
    <source>
        <dbReference type="ARBA" id="ARBA00023315"/>
    </source>
</evidence>
<evidence type="ECO:0000313" key="7">
    <source>
        <dbReference type="EMBL" id="EDY17250.1"/>
    </source>
</evidence>
<evidence type="ECO:0000256" key="5">
    <source>
        <dbReference type="ARBA" id="ARBA00023136"/>
    </source>
</evidence>
<protein>
    <submittedName>
        <fullName evidence="7">Lipid A biosynthesis acyltransferase</fullName>
    </submittedName>
</protein>
<dbReference type="GO" id="GO:0016746">
    <property type="term" value="F:acyltransferase activity"/>
    <property type="evidence" value="ECO:0007669"/>
    <property type="project" value="UniProtKB-KW"/>
</dbReference>
<keyword evidence="6 7" id="KW-0012">Acyltransferase</keyword>
<dbReference type="CDD" id="cd07984">
    <property type="entry name" value="LPLAT_LABLAT-like"/>
    <property type="match status" value="1"/>
</dbReference>
<dbReference type="FunCoup" id="B4D8M8">
    <property type="interactions" value="244"/>
</dbReference>
<sequence length="340" mass="39354">MATRNENPETKTTPALSRWKRFRYQLEEAGVRLLIAVIPRLHREQCVKLGILLGDAAYFFDARGRAVALSNLECVFGDQYNPRQRQWIARLSYRNFARTMLDLFWAQSLARGTYRNYMHLEGFEAIREQLAREKRGTLFMTTHEGNWEWSSLVFGFADFFHVVVAERFKNPYLTAIFSRLREVSGQTLIPQENSLLRMLKVVKRGGATGMLIDLNLRPSQAATVIEGFGLKMCVPFLHAVLAQRCNALLVPVTTEPMPDGSVRIVMQPGLVFPPNATLQQIAQQCWDAFEPFLRQRPDLWLWPYKHFRFRPKDATRPYPSYAHESPKFEKLLRTIAKGEQ</sequence>
<evidence type="ECO:0000256" key="3">
    <source>
        <dbReference type="ARBA" id="ARBA00022519"/>
    </source>
</evidence>
<organism evidence="7 8">
    <name type="scientific">Chthoniobacter flavus Ellin428</name>
    <dbReference type="NCBI Taxonomy" id="497964"/>
    <lineage>
        <taxon>Bacteria</taxon>
        <taxon>Pseudomonadati</taxon>
        <taxon>Verrucomicrobiota</taxon>
        <taxon>Spartobacteria</taxon>
        <taxon>Chthoniobacterales</taxon>
        <taxon>Chthoniobacteraceae</taxon>
        <taxon>Chthoniobacter</taxon>
    </lineage>
</organism>
<comment type="subcellular location">
    <subcellularLocation>
        <location evidence="1">Cell inner membrane</location>
    </subcellularLocation>
</comment>
<keyword evidence="8" id="KW-1185">Reference proteome</keyword>
<dbReference type="PANTHER" id="PTHR30606:SF10">
    <property type="entry name" value="PHOSPHATIDYLINOSITOL MANNOSIDE ACYLTRANSFERASE"/>
    <property type="match status" value="1"/>
</dbReference>
<accession>B4D8M8</accession>
<name>B4D8M8_9BACT</name>